<evidence type="ECO:0000256" key="1">
    <source>
        <dbReference type="ARBA" id="ARBA00023015"/>
    </source>
</evidence>
<proteinExistence type="predicted"/>
<keyword evidence="1" id="KW-0805">Transcription regulation</keyword>
<dbReference type="Pfam" id="PF12833">
    <property type="entry name" value="HTH_18"/>
    <property type="match status" value="1"/>
</dbReference>
<dbReference type="PROSITE" id="PS01124">
    <property type="entry name" value="HTH_ARAC_FAMILY_2"/>
    <property type="match status" value="1"/>
</dbReference>
<accession>A0A5P9NMG7</accession>
<dbReference type="GO" id="GO:0003700">
    <property type="term" value="F:DNA-binding transcription factor activity"/>
    <property type="evidence" value="ECO:0007669"/>
    <property type="project" value="InterPro"/>
</dbReference>
<keyword evidence="3" id="KW-0804">Transcription</keyword>
<dbReference type="Pfam" id="PF12625">
    <property type="entry name" value="Arabinose_bd"/>
    <property type="match status" value="1"/>
</dbReference>
<dbReference type="Gene3D" id="1.10.10.60">
    <property type="entry name" value="Homeodomain-like"/>
    <property type="match status" value="1"/>
</dbReference>
<evidence type="ECO:0000259" key="4">
    <source>
        <dbReference type="PROSITE" id="PS01124"/>
    </source>
</evidence>
<organism evidence="5 6">
    <name type="scientific">Halioglobus maricola</name>
    <dbReference type="NCBI Taxonomy" id="2601894"/>
    <lineage>
        <taxon>Bacteria</taxon>
        <taxon>Pseudomonadati</taxon>
        <taxon>Pseudomonadota</taxon>
        <taxon>Gammaproteobacteria</taxon>
        <taxon>Cellvibrionales</taxon>
        <taxon>Halieaceae</taxon>
        <taxon>Halioglobus</taxon>
    </lineage>
</organism>
<evidence type="ECO:0000313" key="6">
    <source>
        <dbReference type="Proteomes" id="UP000326287"/>
    </source>
</evidence>
<name>A0A5P9NMG7_9GAMM</name>
<dbReference type="SUPFAM" id="SSF46689">
    <property type="entry name" value="Homeodomain-like"/>
    <property type="match status" value="1"/>
</dbReference>
<dbReference type="OrthoDB" id="5730401at2"/>
<dbReference type="InterPro" id="IPR009057">
    <property type="entry name" value="Homeodomain-like_sf"/>
</dbReference>
<dbReference type="RefSeq" id="WP_153239596.1">
    <property type="nucleotide sequence ID" value="NZ_CP036422.1"/>
</dbReference>
<dbReference type="InterPro" id="IPR018060">
    <property type="entry name" value="HTH_AraC"/>
</dbReference>
<dbReference type="GO" id="GO:0005829">
    <property type="term" value="C:cytosol"/>
    <property type="evidence" value="ECO:0007669"/>
    <property type="project" value="TreeGrafter"/>
</dbReference>
<evidence type="ECO:0000256" key="2">
    <source>
        <dbReference type="ARBA" id="ARBA00023125"/>
    </source>
</evidence>
<dbReference type="GO" id="GO:0000976">
    <property type="term" value="F:transcription cis-regulatory region binding"/>
    <property type="evidence" value="ECO:0007669"/>
    <property type="project" value="TreeGrafter"/>
</dbReference>
<feature type="domain" description="HTH araC/xylS-type" evidence="4">
    <location>
        <begin position="230"/>
        <end position="331"/>
    </location>
</feature>
<dbReference type="Proteomes" id="UP000326287">
    <property type="component" value="Chromosome"/>
</dbReference>
<keyword evidence="2" id="KW-0238">DNA-binding</keyword>
<dbReference type="AlphaFoldDB" id="A0A5P9NMG7"/>
<gene>
    <name evidence="5" type="ORF">EY643_12735</name>
</gene>
<protein>
    <submittedName>
        <fullName evidence="5">AraC family transcriptional regulator</fullName>
    </submittedName>
</protein>
<reference evidence="5 6" key="1">
    <citation type="submission" date="2019-02" db="EMBL/GenBank/DDBJ databases">
        <authorList>
            <person name="Li S.-H."/>
        </authorList>
    </citation>
    <scope>NUCLEOTIDE SEQUENCE [LARGE SCALE GENOMIC DNA]</scope>
    <source>
        <strain evidence="5 6">IMCC14385</strain>
    </source>
</reference>
<dbReference type="KEGG" id="halc:EY643_12735"/>
<dbReference type="SMART" id="SM00342">
    <property type="entry name" value="HTH_ARAC"/>
    <property type="match status" value="1"/>
</dbReference>
<evidence type="ECO:0000313" key="5">
    <source>
        <dbReference type="EMBL" id="QFU76454.1"/>
    </source>
</evidence>
<dbReference type="PANTHER" id="PTHR47894">
    <property type="entry name" value="HTH-TYPE TRANSCRIPTIONAL REGULATOR GADX"/>
    <property type="match status" value="1"/>
</dbReference>
<dbReference type="PANTHER" id="PTHR47894:SF1">
    <property type="entry name" value="HTH-TYPE TRANSCRIPTIONAL REGULATOR VQSM"/>
    <property type="match status" value="1"/>
</dbReference>
<dbReference type="InterPro" id="IPR032687">
    <property type="entry name" value="AraC-type_N"/>
</dbReference>
<dbReference type="EMBL" id="CP036422">
    <property type="protein sequence ID" value="QFU76454.1"/>
    <property type="molecule type" value="Genomic_DNA"/>
</dbReference>
<keyword evidence="6" id="KW-1185">Reference proteome</keyword>
<evidence type="ECO:0000256" key="3">
    <source>
        <dbReference type="ARBA" id="ARBA00023163"/>
    </source>
</evidence>
<sequence>MQTISPVYARLVLRELEQNGVDPEPMFRGLSLNRNDLCLGGDIALHDFLQILQRGQELIPHIKLGLALGRNAHAFVLGPIGAAMNIAPTVREGLQQLESFTRLHVSYIDANVQSSPSGIIIQMIYHEDTGTLEKFHTETAMLLFQKYVETCTGKELTDARYKMAFPAPDDPQTYQGIFHGEVCFDAECNSVEIPRQWLDLPSPYFHAEMWEEAQIKLSRLLADQVGSANDTFTRHIRALLQSSEPPLPDLEEVAGRLFVSQRTLNRRLQAEGTNYRQLKSAALAERAKAYLVHTSDSVESIAATLAYQDAANFRRAFRKSTGFSPDQFRKNLAASHSSSKRSP</sequence>